<dbReference type="PANTHER" id="PTHR42845:SF1">
    <property type="entry name" value="HYDROGENASE SMALL SUBUNIT"/>
    <property type="match status" value="1"/>
</dbReference>
<keyword evidence="1" id="KW-0560">Oxidoreductase</keyword>
<dbReference type="InterPro" id="IPR051349">
    <property type="entry name" value="Hydrogenase_assoc-protein"/>
</dbReference>
<dbReference type="SUPFAM" id="SSF56770">
    <property type="entry name" value="HydA/Nqo6-like"/>
    <property type="match status" value="1"/>
</dbReference>
<dbReference type="AlphaFoldDB" id="X0ZSR4"/>
<evidence type="ECO:0000256" key="1">
    <source>
        <dbReference type="ARBA" id="ARBA00023002"/>
    </source>
</evidence>
<dbReference type="PANTHER" id="PTHR42845">
    <property type="entry name" value="COENZYME F420-REDUCING HYDROGENASE, GAMMA SUBUNIT"/>
    <property type="match status" value="1"/>
</dbReference>
<dbReference type="GO" id="GO:0051536">
    <property type="term" value="F:iron-sulfur cluster binding"/>
    <property type="evidence" value="ECO:0007669"/>
    <property type="project" value="InterPro"/>
</dbReference>
<name>X0ZSR4_9ZZZZ</name>
<dbReference type="InterPro" id="IPR006137">
    <property type="entry name" value="NADH_UbQ_OxRdtase-like_20kDa"/>
</dbReference>
<protein>
    <recommendedName>
        <fullName evidence="2">NADH:ubiquinone oxidoreductase-like 20kDa subunit domain-containing protein</fullName>
    </recommendedName>
</protein>
<reference evidence="3" key="1">
    <citation type="journal article" date="2014" name="Front. Microbiol.">
        <title>High frequency of phylogenetically diverse reductive dehalogenase-homologous genes in deep subseafloor sedimentary metagenomes.</title>
        <authorList>
            <person name="Kawai M."/>
            <person name="Futagami T."/>
            <person name="Toyoda A."/>
            <person name="Takaki Y."/>
            <person name="Nishi S."/>
            <person name="Hori S."/>
            <person name="Arai W."/>
            <person name="Tsubouchi T."/>
            <person name="Morono Y."/>
            <person name="Uchiyama I."/>
            <person name="Ito T."/>
            <person name="Fujiyama A."/>
            <person name="Inagaki F."/>
            <person name="Takami H."/>
        </authorList>
    </citation>
    <scope>NUCLEOTIDE SEQUENCE</scope>
    <source>
        <strain evidence="3">Expedition CK06-06</strain>
    </source>
</reference>
<proteinExistence type="predicted"/>
<evidence type="ECO:0000313" key="3">
    <source>
        <dbReference type="EMBL" id="GAG72860.1"/>
    </source>
</evidence>
<sequence>MLEFSQVELEIQTRKKTAKEMRKRCKILIALGDCAIFGGICNLRNFISKEEVLKRGYIETESTTEGKIPEAEELGKLTDQVSGVNRVAKVDVYIPGCPPSADSIYYALNELINGRIPILEGKLLHYD</sequence>
<gene>
    <name evidence="3" type="ORF">S01H4_02277</name>
</gene>
<dbReference type="Gene3D" id="3.40.50.700">
    <property type="entry name" value="NADH:ubiquinone oxidoreductase-like, 20kDa subunit"/>
    <property type="match status" value="1"/>
</dbReference>
<organism evidence="3">
    <name type="scientific">marine sediment metagenome</name>
    <dbReference type="NCBI Taxonomy" id="412755"/>
    <lineage>
        <taxon>unclassified sequences</taxon>
        <taxon>metagenomes</taxon>
        <taxon>ecological metagenomes</taxon>
    </lineage>
</organism>
<dbReference type="InterPro" id="IPR037024">
    <property type="entry name" value="NiFe_Hase_small_N_sf"/>
</dbReference>
<comment type="caution">
    <text evidence="3">The sequence shown here is derived from an EMBL/GenBank/DDBJ whole genome shotgun (WGS) entry which is preliminary data.</text>
</comment>
<dbReference type="EMBL" id="BART01000484">
    <property type="protein sequence ID" value="GAG72860.1"/>
    <property type="molecule type" value="Genomic_DNA"/>
</dbReference>
<evidence type="ECO:0000259" key="2">
    <source>
        <dbReference type="Pfam" id="PF01058"/>
    </source>
</evidence>
<accession>X0ZSR4</accession>
<dbReference type="Pfam" id="PF01058">
    <property type="entry name" value="Oxidored_q6"/>
    <property type="match status" value="1"/>
</dbReference>
<feature type="domain" description="NADH:ubiquinone oxidoreductase-like 20kDa subunit" evidence="2">
    <location>
        <begin position="11"/>
        <end position="110"/>
    </location>
</feature>
<dbReference type="GO" id="GO:0016491">
    <property type="term" value="F:oxidoreductase activity"/>
    <property type="evidence" value="ECO:0007669"/>
    <property type="project" value="UniProtKB-KW"/>
</dbReference>